<accession>A0ABQ2SMF2</accession>
<name>A0ABQ2SMF2_9DEIO</name>
<evidence type="ECO:0000313" key="3">
    <source>
        <dbReference type="Proteomes" id="UP000620633"/>
    </source>
</evidence>
<comment type="caution">
    <text evidence="2">The sequence shown here is derived from an EMBL/GenBank/DDBJ whole genome shotgun (WGS) entry which is preliminary data.</text>
</comment>
<protein>
    <submittedName>
        <fullName evidence="2">Uncharacterized protein</fullName>
    </submittedName>
</protein>
<evidence type="ECO:0000313" key="2">
    <source>
        <dbReference type="EMBL" id="GGS32215.1"/>
    </source>
</evidence>
<organism evidence="2 3">
    <name type="scientific">Deinococcus knuensis</name>
    <dbReference type="NCBI Taxonomy" id="1837380"/>
    <lineage>
        <taxon>Bacteria</taxon>
        <taxon>Thermotogati</taxon>
        <taxon>Deinococcota</taxon>
        <taxon>Deinococci</taxon>
        <taxon>Deinococcales</taxon>
        <taxon>Deinococcaceae</taxon>
        <taxon>Deinococcus</taxon>
    </lineage>
</organism>
<dbReference type="Proteomes" id="UP000620633">
    <property type="component" value="Unassembled WGS sequence"/>
</dbReference>
<sequence length="123" mass="13241">MITTPGTQGPQPGARTDTDRAAPHPDTAPTSPGTAPLRLNAAARQYLAALDRPAPEAALLTSLDAFLGTDAPLLAYTRLTGEAWKRSLPPTEHTQADALLTHFRAFLRDHGWLDRARPVNQPD</sequence>
<feature type="region of interest" description="Disordered" evidence="1">
    <location>
        <begin position="1"/>
        <end position="37"/>
    </location>
</feature>
<reference evidence="3" key="1">
    <citation type="journal article" date="2019" name="Int. J. Syst. Evol. Microbiol.">
        <title>The Global Catalogue of Microorganisms (GCM) 10K type strain sequencing project: providing services to taxonomists for standard genome sequencing and annotation.</title>
        <authorList>
            <consortium name="The Broad Institute Genomics Platform"/>
            <consortium name="The Broad Institute Genome Sequencing Center for Infectious Disease"/>
            <person name="Wu L."/>
            <person name="Ma J."/>
        </authorList>
    </citation>
    <scope>NUCLEOTIDE SEQUENCE [LARGE SCALE GENOMIC DNA]</scope>
    <source>
        <strain evidence="3">JCM 31406</strain>
    </source>
</reference>
<feature type="compositionally biased region" description="Polar residues" evidence="1">
    <location>
        <begin position="1"/>
        <end position="10"/>
    </location>
</feature>
<keyword evidence="3" id="KW-1185">Reference proteome</keyword>
<dbReference type="EMBL" id="BMQO01000012">
    <property type="protein sequence ID" value="GGS32215.1"/>
    <property type="molecule type" value="Genomic_DNA"/>
</dbReference>
<gene>
    <name evidence="2" type="ORF">GCM10008961_24950</name>
</gene>
<dbReference type="RefSeq" id="WP_229779456.1">
    <property type="nucleotide sequence ID" value="NZ_BMQO01000012.1"/>
</dbReference>
<evidence type="ECO:0000256" key="1">
    <source>
        <dbReference type="SAM" id="MobiDB-lite"/>
    </source>
</evidence>
<proteinExistence type="predicted"/>